<dbReference type="PANTHER" id="PTHR42939">
    <property type="entry name" value="ABC TRANSPORTER ATP-BINDING PROTEIN ALBC-RELATED"/>
    <property type="match status" value="1"/>
</dbReference>
<gene>
    <name evidence="5" type="ORF">D8771_24770</name>
</gene>
<dbReference type="InterPro" id="IPR003439">
    <property type="entry name" value="ABC_transporter-like_ATP-bd"/>
</dbReference>
<keyword evidence="3 5" id="KW-0067">ATP-binding</keyword>
<dbReference type="SUPFAM" id="SSF52540">
    <property type="entry name" value="P-loop containing nucleoside triphosphate hydrolases"/>
    <property type="match status" value="1"/>
</dbReference>
<dbReference type="RefSeq" id="WP_135567432.1">
    <property type="nucleotide sequence ID" value="NZ_CP103061.1"/>
</dbReference>
<dbReference type="InterPro" id="IPR017871">
    <property type="entry name" value="ABC_transporter-like_CS"/>
</dbReference>
<dbReference type="AlphaFoldDB" id="A0A8H1L6P5"/>
<dbReference type="EMBL" id="RCIY01000087">
    <property type="protein sequence ID" value="TGG78424.1"/>
    <property type="molecule type" value="Genomic_DNA"/>
</dbReference>
<evidence type="ECO:0000256" key="3">
    <source>
        <dbReference type="ARBA" id="ARBA00022840"/>
    </source>
</evidence>
<evidence type="ECO:0000256" key="1">
    <source>
        <dbReference type="ARBA" id="ARBA00022448"/>
    </source>
</evidence>
<dbReference type="PANTHER" id="PTHR42939:SF1">
    <property type="entry name" value="ABC TRANSPORTER ATP-BINDING PROTEIN ALBC-RELATED"/>
    <property type="match status" value="1"/>
</dbReference>
<evidence type="ECO:0000313" key="6">
    <source>
        <dbReference type="Proteomes" id="UP000298111"/>
    </source>
</evidence>
<name>A0A8H1L6P5_9ACTN</name>
<dbReference type="Gene3D" id="3.40.50.300">
    <property type="entry name" value="P-loop containing nucleotide triphosphate hydrolases"/>
    <property type="match status" value="1"/>
</dbReference>
<keyword evidence="1" id="KW-0813">Transport</keyword>
<dbReference type="GeneID" id="75186121"/>
<feature type="domain" description="ABC transporter" evidence="4">
    <location>
        <begin position="3"/>
        <end position="231"/>
    </location>
</feature>
<evidence type="ECO:0000259" key="4">
    <source>
        <dbReference type="PROSITE" id="PS50893"/>
    </source>
</evidence>
<dbReference type="GO" id="GO:0016887">
    <property type="term" value="F:ATP hydrolysis activity"/>
    <property type="evidence" value="ECO:0007669"/>
    <property type="project" value="InterPro"/>
</dbReference>
<keyword evidence="2" id="KW-0547">Nucleotide-binding</keyword>
<evidence type="ECO:0000313" key="5">
    <source>
        <dbReference type="EMBL" id="TGG78424.1"/>
    </source>
</evidence>
<evidence type="ECO:0000256" key="2">
    <source>
        <dbReference type="ARBA" id="ARBA00022741"/>
    </source>
</evidence>
<dbReference type="GO" id="GO:0005524">
    <property type="term" value="F:ATP binding"/>
    <property type="evidence" value="ECO:0007669"/>
    <property type="project" value="UniProtKB-KW"/>
</dbReference>
<sequence length="246" mass="26343">MTLALSSCTYSYRPWSPPVLNRLNYSLAPGLTILLGPNGAGKSTLLRLAAAVTYPRSGTVTYQGIPSHKKVYRAAVAWMPQQITSMSGLTAREQVAYTGWLKGMNKRDAWESAAQALSRVDLSAQADIKTKRLSGGQLRRVGVASALVHNARVLLLDEPTAGMDPKQRRIFRDILATLADEVQVLLSTHDVADLAEECDQVTVLDAGRIIFTGDTQAFLAHAPAGTAPGRAAEAAYSVLSDTGAHL</sequence>
<dbReference type="PROSITE" id="PS00211">
    <property type="entry name" value="ABC_TRANSPORTER_1"/>
    <property type="match status" value="1"/>
</dbReference>
<dbReference type="InterPro" id="IPR027417">
    <property type="entry name" value="P-loop_NTPase"/>
</dbReference>
<proteinExistence type="predicted"/>
<accession>A0A8H1L6P5</accession>
<dbReference type="InterPro" id="IPR051782">
    <property type="entry name" value="ABC_Transporter_VariousFunc"/>
</dbReference>
<organism evidence="5 6">
    <name type="scientific">Streptomyces albus</name>
    <dbReference type="NCBI Taxonomy" id="1888"/>
    <lineage>
        <taxon>Bacteria</taxon>
        <taxon>Bacillati</taxon>
        <taxon>Actinomycetota</taxon>
        <taxon>Actinomycetes</taxon>
        <taxon>Kitasatosporales</taxon>
        <taxon>Streptomycetaceae</taxon>
        <taxon>Streptomyces</taxon>
    </lineage>
</organism>
<dbReference type="PROSITE" id="PS50893">
    <property type="entry name" value="ABC_TRANSPORTER_2"/>
    <property type="match status" value="1"/>
</dbReference>
<dbReference type="SMART" id="SM00382">
    <property type="entry name" value="AAA"/>
    <property type="match status" value="1"/>
</dbReference>
<dbReference type="Pfam" id="PF00005">
    <property type="entry name" value="ABC_tran"/>
    <property type="match status" value="1"/>
</dbReference>
<protein>
    <submittedName>
        <fullName evidence="5">ATP-binding cassette domain-containing protein</fullName>
    </submittedName>
</protein>
<dbReference type="Proteomes" id="UP000298111">
    <property type="component" value="Unassembled WGS sequence"/>
</dbReference>
<comment type="caution">
    <text evidence="5">The sequence shown here is derived from an EMBL/GenBank/DDBJ whole genome shotgun (WGS) entry which is preliminary data.</text>
</comment>
<reference evidence="5 6" key="1">
    <citation type="submission" date="2018-10" db="EMBL/GenBank/DDBJ databases">
        <title>Isolation of pseudouridimycin from Streptomyces albus DSM 40763.</title>
        <authorList>
            <person name="Rosenqvist P."/>
            <person name="Metsae-Ketelae M."/>
            <person name="Virta P."/>
        </authorList>
    </citation>
    <scope>NUCLEOTIDE SEQUENCE [LARGE SCALE GENOMIC DNA]</scope>
    <source>
        <strain evidence="5 6">DSM 40763</strain>
    </source>
</reference>
<dbReference type="InterPro" id="IPR003593">
    <property type="entry name" value="AAA+_ATPase"/>
</dbReference>